<dbReference type="InterPro" id="IPR000719">
    <property type="entry name" value="Prot_kinase_dom"/>
</dbReference>
<reference evidence="13" key="1">
    <citation type="submission" date="2022-08" db="EMBL/GenBank/DDBJ databases">
        <title>Novel sulphate-reducing endosymbionts in the free-living metamonad Anaeramoeba.</title>
        <authorList>
            <person name="Jerlstrom-Hultqvist J."/>
            <person name="Cepicka I."/>
            <person name="Gallot-Lavallee L."/>
            <person name="Salas-Leiva D."/>
            <person name="Curtis B.A."/>
            <person name="Zahonova K."/>
            <person name="Pipaliya S."/>
            <person name="Dacks J."/>
            <person name="Roger A.J."/>
        </authorList>
    </citation>
    <scope>NUCLEOTIDE SEQUENCE</scope>
    <source>
        <strain evidence="13">Busselton2</strain>
    </source>
</reference>
<keyword evidence="5 13" id="KW-0418">Kinase</keyword>
<comment type="catalytic activity">
    <reaction evidence="8">
        <text>L-seryl-[protein] + ATP = O-phospho-L-seryl-[protein] + ADP + H(+)</text>
        <dbReference type="Rhea" id="RHEA:17989"/>
        <dbReference type="Rhea" id="RHEA-COMP:9863"/>
        <dbReference type="Rhea" id="RHEA-COMP:11604"/>
        <dbReference type="ChEBI" id="CHEBI:15378"/>
        <dbReference type="ChEBI" id="CHEBI:29999"/>
        <dbReference type="ChEBI" id="CHEBI:30616"/>
        <dbReference type="ChEBI" id="CHEBI:83421"/>
        <dbReference type="ChEBI" id="CHEBI:456216"/>
        <dbReference type="EC" id="2.7.11.1"/>
    </reaction>
</comment>
<dbReference type="GO" id="GO:0005524">
    <property type="term" value="F:ATP binding"/>
    <property type="evidence" value="ECO:0007669"/>
    <property type="project" value="UniProtKB-UniRule"/>
</dbReference>
<evidence type="ECO:0000256" key="6">
    <source>
        <dbReference type="ARBA" id="ARBA00022840"/>
    </source>
</evidence>
<evidence type="ECO:0000256" key="4">
    <source>
        <dbReference type="ARBA" id="ARBA00022741"/>
    </source>
</evidence>
<feature type="domain" description="Protein kinase" evidence="12">
    <location>
        <begin position="9"/>
        <end position="262"/>
    </location>
</feature>
<feature type="compositionally biased region" description="Low complexity" evidence="11">
    <location>
        <begin position="480"/>
        <end position="491"/>
    </location>
</feature>
<feature type="region of interest" description="Disordered" evidence="11">
    <location>
        <begin position="616"/>
        <end position="639"/>
    </location>
</feature>
<dbReference type="GO" id="GO:0035556">
    <property type="term" value="P:intracellular signal transduction"/>
    <property type="evidence" value="ECO:0007669"/>
    <property type="project" value="TreeGrafter"/>
</dbReference>
<evidence type="ECO:0000256" key="8">
    <source>
        <dbReference type="ARBA" id="ARBA00048679"/>
    </source>
</evidence>
<dbReference type="Proteomes" id="UP001146793">
    <property type="component" value="Unassembled WGS sequence"/>
</dbReference>
<evidence type="ECO:0000256" key="3">
    <source>
        <dbReference type="ARBA" id="ARBA00022679"/>
    </source>
</evidence>
<dbReference type="Gene3D" id="1.10.510.10">
    <property type="entry name" value="Transferase(Phosphotransferase) domain 1"/>
    <property type="match status" value="1"/>
</dbReference>
<feature type="compositionally biased region" description="Low complexity" evidence="11">
    <location>
        <begin position="375"/>
        <end position="390"/>
    </location>
</feature>
<dbReference type="FunFam" id="3.30.200.20:FF:000003">
    <property type="entry name" value="Non-specific serine/threonine protein kinase"/>
    <property type="match status" value="1"/>
</dbReference>
<evidence type="ECO:0000256" key="10">
    <source>
        <dbReference type="SAM" id="Coils"/>
    </source>
</evidence>
<dbReference type="AlphaFoldDB" id="A0AAV7Z1E2"/>
<accession>A0AAV7Z1E2</accession>
<evidence type="ECO:0000256" key="7">
    <source>
        <dbReference type="ARBA" id="ARBA00047899"/>
    </source>
</evidence>
<feature type="compositionally biased region" description="Basic residues" evidence="11">
    <location>
        <begin position="515"/>
        <end position="535"/>
    </location>
</feature>
<dbReference type="SMART" id="SM00220">
    <property type="entry name" value="S_TKc"/>
    <property type="match status" value="1"/>
</dbReference>
<evidence type="ECO:0000256" key="5">
    <source>
        <dbReference type="ARBA" id="ARBA00022777"/>
    </source>
</evidence>
<evidence type="ECO:0000256" key="11">
    <source>
        <dbReference type="SAM" id="MobiDB-lite"/>
    </source>
</evidence>
<comment type="catalytic activity">
    <reaction evidence="7">
        <text>L-threonyl-[protein] + ATP = O-phospho-L-threonyl-[protein] + ADP + H(+)</text>
        <dbReference type="Rhea" id="RHEA:46608"/>
        <dbReference type="Rhea" id="RHEA-COMP:11060"/>
        <dbReference type="Rhea" id="RHEA-COMP:11605"/>
        <dbReference type="ChEBI" id="CHEBI:15378"/>
        <dbReference type="ChEBI" id="CHEBI:30013"/>
        <dbReference type="ChEBI" id="CHEBI:30616"/>
        <dbReference type="ChEBI" id="CHEBI:61977"/>
        <dbReference type="ChEBI" id="CHEBI:456216"/>
        <dbReference type="EC" id="2.7.11.1"/>
    </reaction>
</comment>
<comment type="caution">
    <text evidence="13">The sequence shown here is derived from an EMBL/GenBank/DDBJ whole genome shotgun (WGS) entry which is preliminary data.</text>
</comment>
<evidence type="ECO:0000259" key="12">
    <source>
        <dbReference type="PROSITE" id="PS50011"/>
    </source>
</evidence>
<feature type="binding site" evidence="9">
    <location>
        <position position="38"/>
    </location>
    <ligand>
        <name>ATP</name>
        <dbReference type="ChEBI" id="CHEBI:30616"/>
    </ligand>
</feature>
<feature type="compositionally biased region" description="Basic residues" evidence="11">
    <location>
        <begin position="627"/>
        <end position="639"/>
    </location>
</feature>
<dbReference type="PANTHER" id="PTHR24346">
    <property type="entry name" value="MAP/MICROTUBULE AFFINITY-REGULATING KINASE"/>
    <property type="match status" value="1"/>
</dbReference>
<keyword evidence="10" id="KW-0175">Coiled coil</keyword>
<dbReference type="EMBL" id="JANTQA010000042">
    <property type="protein sequence ID" value="KAJ3434870.1"/>
    <property type="molecule type" value="Genomic_DNA"/>
</dbReference>
<dbReference type="PANTHER" id="PTHR24346:SF82">
    <property type="entry name" value="KP78A-RELATED"/>
    <property type="match status" value="1"/>
</dbReference>
<feature type="coiled-coil region" evidence="10">
    <location>
        <begin position="665"/>
        <end position="696"/>
    </location>
</feature>
<sequence>MSLHSIGPYEIGKTLGTGSYSKVKLATHKGTGQKVAIKIVSKKQLLEKPANLERIRREISVQKLIKHPSVIQIYDVYETNKHLFLVLEYISGGELFDYIVKCERVESDEARKFFQQIIYAIEHIHSFSITHRDLKPENLLLDRDNNIKIIDFGMAKIMESGNLLQTACGSPHYIAPEVLKGKGYDGKKSDIWACGVVLYALLCGYLPFDEKKYQKLLFKIKKGKYSFPSTLDEQEMDLISKMLTVNPKKRITIKEIKKHPWFIKSFPQNYLPPTPPIDYGETLKKPISPRKIDDEIVEEIEQLGWIKNKQIMEGLQSDESNTIKVFYTFFQKYNSQNQKDGNEEKSSNSSKRRRSLPSKKRRNSLTRNRKRTVVSPSNKKNSKKGSPPRNVNCTSPIEKEMILKLQEFVGKTDKQNDLDVTEFSEILTKINSFQDDQNSNSEKYFKKKTKSKLSKNDNTKKKKKRSMSLRSNPISRIAWGNLKDNGVNNDNNQKDQTKGKKSVYLDNEGNSYNKGKQKQKKKKGKNKKSTSKKKNGLNLSVKIPIEKKAKTPKNPRFSGLTININNKNGAKKKEDNKENERNGFRGSSSGSSGNKENKSEIEEEDLFLMGIDRIMTDKGNQGNKSTPRFHRKKGRKKNRFQIPQTPTQEEFGFGSKRWFDEFVSKKEQKKLNNELKKKLKKAKNNLMKNLQQNENLPVFVCNNRIIAVSSGNLLSTITELQTAFTIFNYSWDYPNICTLNGQNGKFSIKVKIQKTELNLIIEQITNQMIDQKKIKKKKKKNSLQEEKENIQKKVYQKLKDSEQSQKRNWQLAIEFIWKNGSAKKFIEETENLIHFLSE</sequence>
<feature type="compositionally biased region" description="Low complexity" evidence="11">
    <location>
        <begin position="584"/>
        <end position="594"/>
    </location>
</feature>
<gene>
    <name evidence="13" type="ORF">M0812_01994</name>
</gene>
<keyword evidence="2" id="KW-0723">Serine/threonine-protein kinase</keyword>
<keyword evidence="3" id="KW-0808">Transferase</keyword>
<dbReference type="PROSITE" id="PS50011">
    <property type="entry name" value="PROTEIN_KINASE_DOM"/>
    <property type="match status" value="1"/>
</dbReference>
<dbReference type="EC" id="2.7.11.1" evidence="1"/>
<dbReference type="SUPFAM" id="SSF56112">
    <property type="entry name" value="Protein kinase-like (PK-like)"/>
    <property type="match status" value="1"/>
</dbReference>
<dbReference type="InterPro" id="IPR017441">
    <property type="entry name" value="Protein_kinase_ATP_BS"/>
</dbReference>
<feature type="compositionally biased region" description="Basic and acidic residues" evidence="11">
    <location>
        <begin position="571"/>
        <end position="583"/>
    </location>
</feature>
<dbReference type="GO" id="GO:0004674">
    <property type="term" value="F:protein serine/threonine kinase activity"/>
    <property type="evidence" value="ECO:0007669"/>
    <property type="project" value="UniProtKB-KW"/>
</dbReference>
<dbReference type="GO" id="GO:0005737">
    <property type="term" value="C:cytoplasm"/>
    <property type="evidence" value="ECO:0007669"/>
    <property type="project" value="TreeGrafter"/>
</dbReference>
<feature type="region of interest" description="Disordered" evidence="11">
    <location>
        <begin position="435"/>
        <end position="600"/>
    </location>
</feature>
<feature type="region of interest" description="Disordered" evidence="11">
    <location>
        <begin position="337"/>
        <end position="395"/>
    </location>
</feature>
<dbReference type="InterPro" id="IPR011009">
    <property type="entry name" value="Kinase-like_dom_sf"/>
</dbReference>
<keyword evidence="4 9" id="KW-0547">Nucleotide-binding</keyword>
<evidence type="ECO:0000256" key="2">
    <source>
        <dbReference type="ARBA" id="ARBA00022527"/>
    </source>
</evidence>
<dbReference type="FunFam" id="1.10.510.10:FF:000592">
    <property type="entry name" value="CAMK family protein kinase"/>
    <property type="match status" value="1"/>
</dbReference>
<dbReference type="PROSITE" id="PS00107">
    <property type="entry name" value="PROTEIN_KINASE_ATP"/>
    <property type="match status" value="1"/>
</dbReference>
<feature type="compositionally biased region" description="Basic residues" evidence="11">
    <location>
        <begin position="350"/>
        <end position="372"/>
    </location>
</feature>
<organism evidence="13 14">
    <name type="scientific">Anaeramoeba flamelloides</name>
    <dbReference type="NCBI Taxonomy" id="1746091"/>
    <lineage>
        <taxon>Eukaryota</taxon>
        <taxon>Metamonada</taxon>
        <taxon>Anaeramoebidae</taxon>
        <taxon>Anaeramoeba</taxon>
    </lineage>
</organism>
<dbReference type="InterPro" id="IPR008271">
    <property type="entry name" value="Ser/Thr_kinase_AS"/>
</dbReference>
<protein>
    <recommendedName>
        <fullName evidence="1">non-specific serine/threonine protein kinase</fullName>
        <ecNumber evidence="1">2.7.11.1</ecNumber>
    </recommendedName>
</protein>
<evidence type="ECO:0000256" key="9">
    <source>
        <dbReference type="PROSITE-ProRule" id="PRU10141"/>
    </source>
</evidence>
<keyword evidence="6 9" id="KW-0067">ATP-binding</keyword>
<proteinExistence type="predicted"/>
<dbReference type="Pfam" id="PF00069">
    <property type="entry name" value="Pkinase"/>
    <property type="match status" value="1"/>
</dbReference>
<dbReference type="PROSITE" id="PS00108">
    <property type="entry name" value="PROTEIN_KINASE_ST"/>
    <property type="match status" value="1"/>
</dbReference>
<name>A0AAV7Z1E2_9EUKA</name>
<evidence type="ECO:0000256" key="1">
    <source>
        <dbReference type="ARBA" id="ARBA00012513"/>
    </source>
</evidence>
<evidence type="ECO:0000313" key="14">
    <source>
        <dbReference type="Proteomes" id="UP001146793"/>
    </source>
</evidence>
<evidence type="ECO:0000313" key="13">
    <source>
        <dbReference type="EMBL" id="KAJ3434870.1"/>
    </source>
</evidence>